<dbReference type="Gene3D" id="3.30.460.10">
    <property type="entry name" value="Beta Polymerase, domain 2"/>
    <property type="match status" value="1"/>
</dbReference>
<name>A0ABN1Q2N5_9ACTN</name>
<organism evidence="1 2">
    <name type="scientific">Kribbella koreensis</name>
    <dbReference type="NCBI Taxonomy" id="57909"/>
    <lineage>
        <taxon>Bacteria</taxon>
        <taxon>Bacillati</taxon>
        <taxon>Actinomycetota</taxon>
        <taxon>Actinomycetes</taxon>
        <taxon>Propionibacteriales</taxon>
        <taxon>Kribbellaceae</taxon>
        <taxon>Kribbella</taxon>
    </lineage>
</organism>
<dbReference type="InterPro" id="IPR043519">
    <property type="entry name" value="NT_sf"/>
</dbReference>
<dbReference type="Pfam" id="PF04229">
    <property type="entry name" value="GrpB"/>
    <property type="match status" value="1"/>
</dbReference>
<keyword evidence="2" id="KW-1185">Reference proteome</keyword>
<proteinExistence type="predicted"/>
<dbReference type="RefSeq" id="WP_343968195.1">
    <property type="nucleotide sequence ID" value="NZ_BAAAHK010000005.1"/>
</dbReference>
<dbReference type="InterPro" id="IPR007344">
    <property type="entry name" value="GrpB/CoaE"/>
</dbReference>
<dbReference type="PANTHER" id="PTHR34822:SF1">
    <property type="entry name" value="GRPB FAMILY PROTEIN"/>
    <property type="match status" value="1"/>
</dbReference>
<dbReference type="EMBL" id="BAAAHK010000005">
    <property type="protein sequence ID" value="GAA0936914.1"/>
    <property type="molecule type" value="Genomic_DNA"/>
</dbReference>
<dbReference type="Proteomes" id="UP001500542">
    <property type="component" value="Unassembled WGS sequence"/>
</dbReference>
<protein>
    <submittedName>
        <fullName evidence="1">GrpB family protein</fullName>
    </submittedName>
</protein>
<sequence length="164" mass="17924">MRAPAEVVPYDERWPDWFDQIQVVLEGLLDGLSYEIEHVGSTAVPGLAAKPIIDIDVVVPSPDEVPAAVAALVSGGYEHQGDLGIAGREAFGLPAEVARYHHLYVVVDGNKAHRDHVMLRDRLRVDPEALARYAALKRELAPLLLTDRSAYVDGKSALIGELLR</sequence>
<evidence type="ECO:0000313" key="1">
    <source>
        <dbReference type="EMBL" id="GAA0936914.1"/>
    </source>
</evidence>
<dbReference type="SUPFAM" id="SSF81301">
    <property type="entry name" value="Nucleotidyltransferase"/>
    <property type="match status" value="1"/>
</dbReference>
<gene>
    <name evidence="1" type="ORF">GCM10009554_24830</name>
</gene>
<comment type="caution">
    <text evidence="1">The sequence shown here is derived from an EMBL/GenBank/DDBJ whole genome shotgun (WGS) entry which is preliminary data.</text>
</comment>
<dbReference type="PANTHER" id="PTHR34822">
    <property type="entry name" value="GRPB DOMAIN PROTEIN (AFU_ORTHOLOGUE AFUA_1G01530)"/>
    <property type="match status" value="1"/>
</dbReference>
<reference evidence="1 2" key="1">
    <citation type="journal article" date="2019" name="Int. J. Syst. Evol. Microbiol.">
        <title>The Global Catalogue of Microorganisms (GCM) 10K type strain sequencing project: providing services to taxonomists for standard genome sequencing and annotation.</title>
        <authorList>
            <consortium name="The Broad Institute Genomics Platform"/>
            <consortium name="The Broad Institute Genome Sequencing Center for Infectious Disease"/>
            <person name="Wu L."/>
            <person name="Ma J."/>
        </authorList>
    </citation>
    <scope>NUCLEOTIDE SEQUENCE [LARGE SCALE GENOMIC DNA]</scope>
    <source>
        <strain evidence="1 2">JCM 10977</strain>
    </source>
</reference>
<evidence type="ECO:0000313" key="2">
    <source>
        <dbReference type="Proteomes" id="UP001500542"/>
    </source>
</evidence>
<accession>A0ABN1Q2N5</accession>